<evidence type="ECO:0000313" key="2">
    <source>
        <dbReference type="EMBL" id="RRR74517.1"/>
    </source>
</evidence>
<feature type="transmembrane region" description="Helical" evidence="1">
    <location>
        <begin position="22"/>
        <end position="45"/>
    </location>
</feature>
<name>A0A426U3R5_9CHLR</name>
<dbReference type="Proteomes" id="UP000280307">
    <property type="component" value="Unassembled WGS sequence"/>
</dbReference>
<dbReference type="EMBL" id="RSAS01000263">
    <property type="protein sequence ID" value="RRR74517.1"/>
    <property type="molecule type" value="Genomic_DNA"/>
</dbReference>
<accession>A0A426U3R5</accession>
<dbReference type="AlphaFoldDB" id="A0A426U3R5"/>
<feature type="transmembrane region" description="Helical" evidence="1">
    <location>
        <begin position="57"/>
        <end position="81"/>
    </location>
</feature>
<proteinExistence type="predicted"/>
<reference evidence="2 3" key="1">
    <citation type="submission" date="2018-12" db="EMBL/GenBank/DDBJ databases">
        <title>Genome Sequence of Candidatus Viridilinea halotolerans isolated from saline sulfide-rich spring.</title>
        <authorList>
            <person name="Grouzdev D.S."/>
            <person name="Burganskaya E.I."/>
            <person name="Krutkina M.S."/>
            <person name="Sukhacheva M.V."/>
            <person name="Gorlenko V.M."/>
        </authorList>
    </citation>
    <scope>NUCLEOTIDE SEQUENCE [LARGE SCALE GENOMIC DNA]</scope>
    <source>
        <strain evidence="2">Chok-6</strain>
    </source>
</reference>
<sequence>MNNTNNPSTPHAAVRDDTLSRVLVFTSFWGSIFYLLSVVSQALTMRRQPVEVEAKTVMTGGAIFVSSFMAMGSLGLAIATWRRGKTPAAQSREQFAKVTERDGARVLGTALRAGAGSGLMLTLATGCLRLAEAITGKPALAPQEAVDLPRNAALNALLTGLIAAAVTKITDWVALDARRNS</sequence>
<organism evidence="2 3">
    <name type="scientific">Candidatus Viridilinea halotolerans</name>
    <dbReference type="NCBI Taxonomy" id="2491704"/>
    <lineage>
        <taxon>Bacteria</taxon>
        <taxon>Bacillati</taxon>
        <taxon>Chloroflexota</taxon>
        <taxon>Chloroflexia</taxon>
        <taxon>Chloroflexales</taxon>
        <taxon>Chloroflexineae</taxon>
        <taxon>Oscillochloridaceae</taxon>
        <taxon>Candidatus Viridilinea</taxon>
    </lineage>
</organism>
<keyword evidence="1" id="KW-0472">Membrane</keyword>
<evidence type="ECO:0000313" key="3">
    <source>
        <dbReference type="Proteomes" id="UP000280307"/>
    </source>
</evidence>
<keyword evidence="1" id="KW-1133">Transmembrane helix</keyword>
<evidence type="ECO:0000256" key="1">
    <source>
        <dbReference type="SAM" id="Phobius"/>
    </source>
</evidence>
<gene>
    <name evidence="2" type="ORF">EI684_06845</name>
</gene>
<protein>
    <submittedName>
        <fullName evidence="2">Uncharacterized protein</fullName>
    </submittedName>
</protein>
<keyword evidence="1" id="KW-0812">Transmembrane</keyword>
<comment type="caution">
    <text evidence="2">The sequence shown here is derived from an EMBL/GenBank/DDBJ whole genome shotgun (WGS) entry which is preliminary data.</text>
</comment>